<organism evidence="11 12">
    <name type="scientific">Turnera subulata</name>
    <dbReference type="NCBI Taxonomy" id="218843"/>
    <lineage>
        <taxon>Eukaryota</taxon>
        <taxon>Viridiplantae</taxon>
        <taxon>Streptophyta</taxon>
        <taxon>Embryophyta</taxon>
        <taxon>Tracheophyta</taxon>
        <taxon>Spermatophyta</taxon>
        <taxon>Magnoliopsida</taxon>
        <taxon>eudicotyledons</taxon>
        <taxon>Gunneridae</taxon>
        <taxon>Pentapetalae</taxon>
        <taxon>rosids</taxon>
        <taxon>fabids</taxon>
        <taxon>Malpighiales</taxon>
        <taxon>Passifloraceae</taxon>
        <taxon>Turnera</taxon>
    </lineage>
</organism>
<keyword evidence="8 10" id="KW-0472">Membrane</keyword>
<feature type="transmembrane region" description="Helical" evidence="10">
    <location>
        <begin position="489"/>
        <end position="508"/>
    </location>
</feature>
<protein>
    <recommendedName>
        <fullName evidence="13">Bidirectional sugar transporter SWEET</fullName>
    </recommendedName>
</protein>
<dbReference type="AlphaFoldDB" id="A0A9Q0JQA0"/>
<keyword evidence="7 10" id="KW-1133">Transmembrane helix</keyword>
<evidence type="ECO:0000256" key="7">
    <source>
        <dbReference type="ARBA" id="ARBA00022989"/>
    </source>
</evidence>
<feature type="transmembrane region" description="Helical" evidence="10">
    <location>
        <begin position="280"/>
        <end position="304"/>
    </location>
</feature>
<comment type="caution">
    <text evidence="11">The sequence shown here is derived from an EMBL/GenBank/DDBJ whole genome shotgun (WGS) entry which is preliminary data.</text>
</comment>
<dbReference type="PANTHER" id="PTHR10791">
    <property type="entry name" value="RAG1-ACTIVATING PROTEIN 1"/>
    <property type="match status" value="1"/>
</dbReference>
<evidence type="ECO:0000256" key="1">
    <source>
        <dbReference type="ARBA" id="ARBA00004127"/>
    </source>
</evidence>
<evidence type="ECO:0000256" key="6">
    <source>
        <dbReference type="ARBA" id="ARBA00022737"/>
    </source>
</evidence>
<keyword evidence="5 10" id="KW-0812">Transmembrane</keyword>
<evidence type="ECO:0000256" key="4">
    <source>
        <dbReference type="ARBA" id="ARBA00022597"/>
    </source>
</evidence>
<evidence type="ECO:0000313" key="12">
    <source>
        <dbReference type="Proteomes" id="UP001141552"/>
    </source>
</evidence>
<dbReference type="InterPro" id="IPR047664">
    <property type="entry name" value="SWEET"/>
</dbReference>
<dbReference type="GO" id="GO:0051119">
    <property type="term" value="F:sugar transmembrane transporter activity"/>
    <property type="evidence" value="ECO:0007669"/>
    <property type="project" value="InterPro"/>
</dbReference>
<dbReference type="Gene3D" id="1.20.1280.290">
    <property type="match status" value="4"/>
</dbReference>
<comment type="subcellular location">
    <subcellularLocation>
        <location evidence="1">Endomembrane system</location>
        <topology evidence="1">Multi-pass membrane protein</topology>
    </subcellularLocation>
</comment>
<sequence>MAHHTLIFAFGILGNIISIMMYLAPIPTFMRVYRNKTTEGFQSIPYVVALFAALVWVYYATLKSNDYLLLSINCFGCIVETIYVSVFIFYAPKKARVLTLQQGILSILGFSSIFALTHFLTKGINRLHIVGWFCVALSAAVFAAPLSILRLVIRTKSVEFMPFTLSLFLTLSAILWFLYGMLLRDFFIAMICYAIYNKRAQAEQPKLPEPKGIDGISKPSPIKSLDFVKAQEEGNEAPCRVQLAEYAKKSTEEFQSFPYLAALFSAMLWIYYATTKSNAFLLITINSFGCAIEAIYISLYIAYAPRQARMLTLALLVLLNFGGFCLILIIAQFFVKETNRRLVIKTKSVEFMPFCLSFFLTINAITWLFYGVVVKDFYIEMLLYIIYKNCKTPKTEPKMEAEILEHTIDIAKLTGGIDKIQQANILSDMEEENKRRLSKYPIHSHFKAYPPVQRFWVWVDLCPFSLLNTRRKKGPSSWMDLHGICSLRVPNILGFIFGILQMILYLVYRNYKPVEVEKKVQELSDHHIVDIEKLGATICELNPVVIPDPSNNGTKGVDHEEQTEKKEEAKGACQPN</sequence>
<keyword evidence="6" id="KW-0677">Repeat</keyword>
<feature type="transmembrane region" description="Helical" evidence="10">
    <location>
        <begin position="44"/>
        <end position="61"/>
    </location>
</feature>
<accession>A0A9Q0JQA0</accession>
<feature type="transmembrane region" description="Helical" evidence="10">
    <location>
        <begin position="103"/>
        <end position="121"/>
    </location>
</feature>
<proteinExistence type="inferred from homology"/>
<evidence type="ECO:0000256" key="2">
    <source>
        <dbReference type="ARBA" id="ARBA00007809"/>
    </source>
</evidence>
<dbReference type="OrthoDB" id="409725at2759"/>
<feature type="region of interest" description="Disordered" evidence="9">
    <location>
        <begin position="549"/>
        <end position="576"/>
    </location>
</feature>
<evidence type="ECO:0000313" key="11">
    <source>
        <dbReference type="EMBL" id="KAJ4850138.1"/>
    </source>
</evidence>
<keyword evidence="3" id="KW-0813">Transport</keyword>
<comment type="similarity">
    <text evidence="2">Belongs to the SWEET sugar transporter family.</text>
</comment>
<evidence type="ECO:0000256" key="10">
    <source>
        <dbReference type="SAM" id="Phobius"/>
    </source>
</evidence>
<feature type="transmembrane region" description="Helical" evidence="10">
    <location>
        <begin position="160"/>
        <end position="179"/>
    </location>
</feature>
<gene>
    <name evidence="11" type="ORF">Tsubulata_000613</name>
</gene>
<name>A0A9Q0JQA0_9ROSI</name>
<dbReference type="PANTHER" id="PTHR10791:SF115">
    <property type="entry name" value="BIDIRECTIONAL SUGAR TRANSPORTER SWEET"/>
    <property type="match status" value="1"/>
</dbReference>
<keyword evidence="12" id="KW-1185">Reference proteome</keyword>
<reference evidence="11" key="1">
    <citation type="submission" date="2022-02" db="EMBL/GenBank/DDBJ databases">
        <authorList>
            <person name="Henning P.M."/>
            <person name="McCubbin A.G."/>
            <person name="Shore J.S."/>
        </authorList>
    </citation>
    <scope>NUCLEOTIDE SEQUENCE</scope>
    <source>
        <strain evidence="11">F60SS</strain>
        <tissue evidence="11">Leaves</tissue>
    </source>
</reference>
<dbReference type="GO" id="GO:0012505">
    <property type="term" value="C:endomembrane system"/>
    <property type="evidence" value="ECO:0007669"/>
    <property type="project" value="UniProtKB-SubCell"/>
</dbReference>
<dbReference type="InterPro" id="IPR004316">
    <property type="entry name" value="SWEET_rpt"/>
</dbReference>
<reference evidence="11" key="2">
    <citation type="journal article" date="2023" name="Plants (Basel)">
        <title>Annotation of the Turnera subulata (Passifloraceae) Draft Genome Reveals the S-Locus Evolved after the Divergence of Turneroideae from Passifloroideae in a Stepwise Manner.</title>
        <authorList>
            <person name="Henning P.M."/>
            <person name="Roalson E.H."/>
            <person name="Mir W."/>
            <person name="McCubbin A.G."/>
            <person name="Shore J.S."/>
        </authorList>
    </citation>
    <scope>NUCLEOTIDE SEQUENCE</scope>
    <source>
        <strain evidence="11">F60SS</strain>
    </source>
</reference>
<feature type="transmembrane region" description="Helical" evidence="10">
    <location>
        <begin position="351"/>
        <end position="373"/>
    </location>
</feature>
<dbReference type="GO" id="GO:0016020">
    <property type="term" value="C:membrane"/>
    <property type="evidence" value="ECO:0007669"/>
    <property type="project" value="InterPro"/>
</dbReference>
<evidence type="ECO:0000256" key="5">
    <source>
        <dbReference type="ARBA" id="ARBA00022692"/>
    </source>
</evidence>
<evidence type="ECO:0000256" key="3">
    <source>
        <dbReference type="ARBA" id="ARBA00022448"/>
    </source>
</evidence>
<feature type="transmembrane region" description="Helical" evidence="10">
    <location>
        <begin position="256"/>
        <end position="273"/>
    </location>
</feature>
<dbReference type="FunFam" id="1.20.1280.290:FF:000001">
    <property type="entry name" value="Bidirectional sugar transporter SWEET"/>
    <property type="match status" value="1"/>
</dbReference>
<feature type="transmembrane region" description="Helical" evidence="10">
    <location>
        <begin position="310"/>
        <end position="331"/>
    </location>
</feature>
<feature type="transmembrane region" description="Helical" evidence="10">
    <location>
        <begin position="127"/>
        <end position="153"/>
    </location>
</feature>
<feature type="transmembrane region" description="Helical" evidence="10">
    <location>
        <begin position="67"/>
        <end position="91"/>
    </location>
</feature>
<dbReference type="Pfam" id="PF03083">
    <property type="entry name" value="MtN3_slv"/>
    <property type="match status" value="4"/>
</dbReference>
<dbReference type="Proteomes" id="UP001141552">
    <property type="component" value="Unassembled WGS sequence"/>
</dbReference>
<evidence type="ECO:0000256" key="8">
    <source>
        <dbReference type="ARBA" id="ARBA00023136"/>
    </source>
</evidence>
<feature type="transmembrane region" description="Helical" evidence="10">
    <location>
        <begin position="6"/>
        <end position="24"/>
    </location>
</feature>
<evidence type="ECO:0008006" key="13">
    <source>
        <dbReference type="Google" id="ProtNLM"/>
    </source>
</evidence>
<keyword evidence="4" id="KW-0762">Sugar transport</keyword>
<dbReference type="EMBL" id="JAKUCV010000418">
    <property type="protein sequence ID" value="KAJ4850138.1"/>
    <property type="molecule type" value="Genomic_DNA"/>
</dbReference>
<evidence type="ECO:0000256" key="9">
    <source>
        <dbReference type="SAM" id="MobiDB-lite"/>
    </source>
</evidence>
<feature type="compositionally biased region" description="Basic and acidic residues" evidence="9">
    <location>
        <begin position="556"/>
        <end position="570"/>
    </location>
</feature>